<feature type="transmembrane region" description="Helical" evidence="6">
    <location>
        <begin position="51"/>
        <end position="75"/>
    </location>
</feature>
<accession>A0A9D1GR54</accession>
<proteinExistence type="predicted"/>
<keyword evidence="4 6" id="KW-1133">Transmembrane helix</keyword>
<dbReference type="Proteomes" id="UP000886758">
    <property type="component" value="Unassembled WGS sequence"/>
</dbReference>
<evidence type="ECO:0000259" key="7">
    <source>
        <dbReference type="Pfam" id="PF10035"/>
    </source>
</evidence>
<gene>
    <name evidence="8" type="ORF">IAD46_02770</name>
</gene>
<keyword evidence="5 6" id="KW-0472">Membrane</keyword>
<dbReference type="InterPro" id="IPR051461">
    <property type="entry name" value="UPF0750_membrane"/>
</dbReference>
<comment type="caution">
    <text evidence="8">The sequence shown here is derived from an EMBL/GenBank/DDBJ whole genome shotgun (WGS) entry which is preliminary data.</text>
</comment>
<evidence type="ECO:0000256" key="1">
    <source>
        <dbReference type="ARBA" id="ARBA00004651"/>
    </source>
</evidence>
<dbReference type="CDD" id="cd16380">
    <property type="entry name" value="YitT_C"/>
    <property type="match status" value="1"/>
</dbReference>
<keyword evidence="2" id="KW-1003">Cell membrane</keyword>
<feature type="transmembrane region" description="Helical" evidence="6">
    <location>
        <begin position="185"/>
        <end position="203"/>
    </location>
</feature>
<feature type="transmembrane region" description="Helical" evidence="6">
    <location>
        <begin position="157"/>
        <end position="179"/>
    </location>
</feature>
<feature type="transmembrane region" description="Helical" evidence="6">
    <location>
        <begin position="87"/>
        <end position="111"/>
    </location>
</feature>
<protein>
    <submittedName>
        <fullName evidence="8">YitT family protein</fullName>
    </submittedName>
</protein>
<dbReference type="GO" id="GO:0005886">
    <property type="term" value="C:plasma membrane"/>
    <property type="evidence" value="ECO:0007669"/>
    <property type="project" value="UniProtKB-SubCell"/>
</dbReference>
<evidence type="ECO:0000256" key="2">
    <source>
        <dbReference type="ARBA" id="ARBA00022475"/>
    </source>
</evidence>
<evidence type="ECO:0000256" key="4">
    <source>
        <dbReference type="ARBA" id="ARBA00022989"/>
    </source>
</evidence>
<dbReference type="InterPro" id="IPR015867">
    <property type="entry name" value="N-reg_PII/ATP_PRibTrfase_C"/>
</dbReference>
<feature type="transmembrane region" description="Helical" evidence="6">
    <location>
        <begin position="12"/>
        <end position="31"/>
    </location>
</feature>
<dbReference type="PANTHER" id="PTHR33545">
    <property type="entry name" value="UPF0750 MEMBRANE PROTEIN YITT-RELATED"/>
    <property type="match status" value="1"/>
</dbReference>
<organism evidence="8 9">
    <name type="scientific">Candidatus Pelethenecus faecipullorum</name>
    <dbReference type="NCBI Taxonomy" id="2840900"/>
    <lineage>
        <taxon>Bacteria</taxon>
        <taxon>Bacillati</taxon>
        <taxon>Mycoplasmatota</taxon>
        <taxon>Mollicutes</taxon>
        <taxon>Candidatus Pelethenecus</taxon>
    </lineage>
</organism>
<dbReference type="AlphaFoldDB" id="A0A9D1GR54"/>
<keyword evidence="3 6" id="KW-0812">Transmembrane</keyword>
<feature type="domain" description="DUF2179" evidence="7">
    <location>
        <begin position="232"/>
        <end position="286"/>
    </location>
</feature>
<dbReference type="Pfam" id="PF02588">
    <property type="entry name" value="YitT_membrane"/>
    <property type="match status" value="1"/>
</dbReference>
<evidence type="ECO:0000256" key="6">
    <source>
        <dbReference type="SAM" id="Phobius"/>
    </source>
</evidence>
<comment type="subcellular location">
    <subcellularLocation>
        <location evidence="1">Cell membrane</location>
        <topology evidence="1">Multi-pass membrane protein</topology>
    </subcellularLocation>
</comment>
<evidence type="ECO:0000313" key="8">
    <source>
        <dbReference type="EMBL" id="HIT49928.1"/>
    </source>
</evidence>
<feature type="transmembrane region" description="Helical" evidence="6">
    <location>
        <begin position="117"/>
        <end position="136"/>
    </location>
</feature>
<evidence type="ECO:0000256" key="3">
    <source>
        <dbReference type="ARBA" id="ARBA00022692"/>
    </source>
</evidence>
<evidence type="ECO:0000256" key="5">
    <source>
        <dbReference type="ARBA" id="ARBA00023136"/>
    </source>
</evidence>
<name>A0A9D1GR54_9MOLU</name>
<dbReference type="PIRSF" id="PIRSF006483">
    <property type="entry name" value="Membrane_protein_YitT"/>
    <property type="match status" value="1"/>
</dbReference>
<evidence type="ECO:0000313" key="9">
    <source>
        <dbReference type="Proteomes" id="UP000886758"/>
    </source>
</evidence>
<dbReference type="PANTHER" id="PTHR33545:SF5">
    <property type="entry name" value="UPF0750 MEMBRANE PROTEIN YITT"/>
    <property type="match status" value="1"/>
</dbReference>
<dbReference type="Pfam" id="PF10035">
    <property type="entry name" value="DUF2179"/>
    <property type="match status" value="1"/>
</dbReference>
<reference evidence="8" key="2">
    <citation type="journal article" date="2021" name="PeerJ">
        <title>Extensive microbial diversity within the chicken gut microbiome revealed by metagenomics and culture.</title>
        <authorList>
            <person name="Gilroy R."/>
            <person name="Ravi A."/>
            <person name="Getino M."/>
            <person name="Pursley I."/>
            <person name="Horton D.L."/>
            <person name="Alikhan N.F."/>
            <person name="Baker D."/>
            <person name="Gharbi K."/>
            <person name="Hall N."/>
            <person name="Watson M."/>
            <person name="Adriaenssens E.M."/>
            <person name="Foster-Nyarko E."/>
            <person name="Jarju S."/>
            <person name="Secka A."/>
            <person name="Antonio M."/>
            <person name="Oren A."/>
            <person name="Chaudhuri R.R."/>
            <person name="La Ragione R."/>
            <person name="Hildebrand F."/>
            <person name="Pallen M.J."/>
        </authorList>
    </citation>
    <scope>NUCLEOTIDE SEQUENCE</scope>
    <source>
        <strain evidence="8">ChiW17-6978</strain>
    </source>
</reference>
<reference evidence="8" key="1">
    <citation type="submission" date="2020-10" db="EMBL/GenBank/DDBJ databases">
        <authorList>
            <person name="Gilroy R."/>
        </authorList>
    </citation>
    <scope>NUCLEOTIDE SEQUENCE</scope>
    <source>
        <strain evidence="8">ChiW17-6978</strain>
    </source>
</reference>
<dbReference type="EMBL" id="DVLF01000088">
    <property type="protein sequence ID" value="HIT49928.1"/>
    <property type="molecule type" value="Genomic_DNA"/>
</dbReference>
<dbReference type="InterPro" id="IPR003740">
    <property type="entry name" value="YitT"/>
</dbReference>
<dbReference type="InterPro" id="IPR019264">
    <property type="entry name" value="DUF2179"/>
</dbReference>
<sequence>MKKKVVYEEGMHLLIVLATSVVYSLGVMWFLTPANLYAAGITGVSQIVMQMIQILFDVDIPLGVFTFLFNIPLFIYGLKKVSLRFSVYSLISVLIQSILMMGFIPVYTFGIDVADNILLFAIIGGLVTGIANGLALRFGTSTGGLDIVAQALSIEKGISIGTFTMILNCSIAFIGGGVLSHAWEISMYTFIRIIVSSLIIDKIHTAYNYVRLDIISNHITEISTRLMSELGRGVTLISVEGAYTHEIKKDAFVILTSYEIARAKKICLTIDPKVFIVIAPAKNLVGKFARKTIM</sequence>
<dbReference type="Gene3D" id="3.30.70.120">
    <property type="match status" value="1"/>
</dbReference>